<evidence type="ECO:0000313" key="2">
    <source>
        <dbReference type="Proteomes" id="UP000289738"/>
    </source>
</evidence>
<sequence>MPRLLTRWHFLVLTCQLKPTLFLFQITRFLVHTLLFLKVYQKM</sequence>
<dbReference type="AlphaFoldDB" id="A0A445E6D7"/>
<evidence type="ECO:0000313" key="1">
    <source>
        <dbReference type="EMBL" id="RYR70903.1"/>
    </source>
</evidence>
<keyword evidence="2" id="KW-1185">Reference proteome</keyword>
<dbReference type="EMBL" id="SDMP01000002">
    <property type="protein sequence ID" value="RYR70903.1"/>
    <property type="molecule type" value="Genomic_DNA"/>
</dbReference>
<name>A0A445E6D7_ARAHY</name>
<comment type="caution">
    <text evidence="1">The sequence shown here is derived from an EMBL/GenBank/DDBJ whole genome shotgun (WGS) entry which is preliminary data.</text>
</comment>
<dbReference type="Proteomes" id="UP000289738">
    <property type="component" value="Chromosome A02"/>
</dbReference>
<protein>
    <submittedName>
        <fullName evidence="1">Uncharacterized protein</fullName>
    </submittedName>
</protein>
<gene>
    <name evidence="1" type="ORF">Ahy_A02g005206</name>
</gene>
<accession>A0A445E6D7</accession>
<proteinExistence type="predicted"/>
<reference evidence="1 2" key="1">
    <citation type="submission" date="2019-01" db="EMBL/GenBank/DDBJ databases">
        <title>Sequencing of cultivated peanut Arachis hypogaea provides insights into genome evolution and oil improvement.</title>
        <authorList>
            <person name="Chen X."/>
        </authorList>
    </citation>
    <scope>NUCLEOTIDE SEQUENCE [LARGE SCALE GENOMIC DNA]</scope>
    <source>
        <strain evidence="2">cv. Fuhuasheng</strain>
        <tissue evidence="1">Leaves</tissue>
    </source>
</reference>
<organism evidence="1 2">
    <name type="scientific">Arachis hypogaea</name>
    <name type="common">Peanut</name>
    <dbReference type="NCBI Taxonomy" id="3818"/>
    <lineage>
        <taxon>Eukaryota</taxon>
        <taxon>Viridiplantae</taxon>
        <taxon>Streptophyta</taxon>
        <taxon>Embryophyta</taxon>
        <taxon>Tracheophyta</taxon>
        <taxon>Spermatophyta</taxon>
        <taxon>Magnoliopsida</taxon>
        <taxon>eudicotyledons</taxon>
        <taxon>Gunneridae</taxon>
        <taxon>Pentapetalae</taxon>
        <taxon>rosids</taxon>
        <taxon>fabids</taxon>
        <taxon>Fabales</taxon>
        <taxon>Fabaceae</taxon>
        <taxon>Papilionoideae</taxon>
        <taxon>50 kb inversion clade</taxon>
        <taxon>dalbergioids sensu lato</taxon>
        <taxon>Dalbergieae</taxon>
        <taxon>Pterocarpus clade</taxon>
        <taxon>Arachis</taxon>
    </lineage>
</organism>